<evidence type="ECO:0000256" key="2">
    <source>
        <dbReference type="SAM" id="SignalP"/>
    </source>
</evidence>
<proteinExistence type="predicted"/>
<dbReference type="AlphaFoldDB" id="A0A7J6PER4"/>
<feature type="domain" description="SCP" evidence="3">
    <location>
        <begin position="32"/>
        <end position="151"/>
    </location>
</feature>
<reference evidence="4 5" key="1">
    <citation type="submission" date="2020-04" db="EMBL/GenBank/DDBJ databases">
        <title>Perkinsus olseni comparative genomics.</title>
        <authorList>
            <person name="Bogema D.R."/>
        </authorList>
    </citation>
    <scope>NUCLEOTIDE SEQUENCE [LARGE SCALE GENOMIC DNA]</scope>
    <source>
        <strain evidence="4">00978-12</strain>
    </source>
</reference>
<feature type="compositionally biased region" description="Low complexity" evidence="1">
    <location>
        <begin position="244"/>
        <end position="259"/>
    </location>
</feature>
<dbReference type="Proteomes" id="UP000541610">
    <property type="component" value="Unassembled WGS sequence"/>
</dbReference>
<keyword evidence="2" id="KW-0732">Signal</keyword>
<organism evidence="4 5">
    <name type="scientific">Perkinsus olseni</name>
    <name type="common">Perkinsus atlanticus</name>
    <dbReference type="NCBI Taxonomy" id="32597"/>
    <lineage>
        <taxon>Eukaryota</taxon>
        <taxon>Sar</taxon>
        <taxon>Alveolata</taxon>
        <taxon>Perkinsozoa</taxon>
        <taxon>Perkinsea</taxon>
        <taxon>Perkinsida</taxon>
        <taxon>Perkinsidae</taxon>
        <taxon>Perkinsus</taxon>
    </lineage>
</organism>
<protein>
    <recommendedName>
        <fullName evidence="3">SCP domain-containing protein</fullName>
    </recommendedName>
</protein>
<name>A0A7J6PER4_PEROL</name>
<feature type="signal peptide" evidence="2">
    <location>
        <begin position="1"/>
        <end position="20"/>
    </location>
</feature>
<sequence length="392" mass="43768">MCRYALLVVALLTIIACVRASAESNESRQRWVNEINLYRCIHGLPPLLWDTGLADTASQFAGRLSTTGQSFSAEPSRTTLAFGFGKFHCGDRYREFDQTCAVWFWYLQYLDTFGQEGCGSVTLAERTWSPRDIEDVKIMLSDRVEYVGCASRGHFYACKFDGNCGGPGQPCGKNTTELQHCVDEACFWCRDNTRVSSCWKWNPYVDLGTTTTTTTTRPLVDGTEMYATTTITPLRTSNLRGRSTLPTTTTNRTTAVLPTSSGWTDQDGPIAMMDEIPEDTEMDTVDSMESRNFYCETPELATAAHAFCSSIRRGSWCQLGQTPPTCYDENHLCGCFGDRDVPRDFYNPTGNCSVLESHYFCQAETRNGRCNFGAGPPYLCEDSDTNCACDRL</sequence>
<evidence type="ECO:0000256" key="1">
    <source>
        <dbReference type="SAM" id="MobiDB-lite"/>
    </source>
</evidence>
<evidence type="ECO:0000313" key="4">
    <source>
        <dbReference type="EMBL" id="KAF4694599.1"/>
    </source>
</evidence>
<evidence type="ECO:0000259" key="3">
    <source>
        <dbReference type="Pfam" id="PF00188"/>
    </source>
</evidence>
<evidence type="ECO:0000313" key="5">
    <source>
        <dbReference type="Proteomes" id="UP000541610"/>
    </source>
</evidence>
<dbReference type="PROSITE" id="PS51257">
    <property type="entry name" value="PROKAR_LIPOPROTEIN"/>
    <property type="match status" value="1"/>
</dbReference>
<feature type="region of interest" description="Disordered" evidence="1">
    <location>
        <begin position="238"/>
        <end position="270"/>
    </location>
</feature>
<dbReference type="OrthoDB" id="10452743at2759"/>
<accession>A0A7J6PER4</accession>
<dbReference type="SUPFAM" id="SSF55797">
    <property type="entry name" value="PR-1-like"/>
    <property type="match status" value="1"/>
</dbReference>
<dbReference type="InterPro" id="IPR035940">
    <property type="entry name" value="CAP_sf"/>
</dbReference>
<comment type="caution">
    <text evidence="4">The sequence shown here is derived from an EMBL/GenBank/DDBJ whole genome shotgun (WGS) entry which is preliminary data.</text>
</comment>
<dbReference type="InterPro" id="IPR014044">
    <property type="entry name" value="CAP_dom"/>
</dbReference>
<feature type="chain" id="PRO_5029549349" description="SCP domain-containing protein" evidence="2">
    <location>
        <begin position="21"/>
        <end position="392"/>
    </location>
</feature>
<dbReference type="EMBL" id="JABANP010000030">
    <property type="protein sequence ID" value="KAF4694599.1"/>
    <property type="molecule type" value="Genomic_DNA"/>
</dbReference>
<dbReference type="Gene3D" id="3.40.33.10">
    <property type="entry name" value="CAP"/>
    <property type="match status" value="1"/>
</dbReference>
<dbReference type="Pfam" id="PF00188">
    <property type="entry name" value="CAP"/>
    <property type="match status" value="1"/>
</dbReference>
<gene>
    <name evidence="4" type="ORF">FOZ60_007569</name>
</gene>